<evidence type="ECO:0000256" key="2">
    <source>
        <dbReference type="ARBA" id="ARBA00023172"/>
    </source>
</evidence>
<dbReference type="PANTHER" id="PTHR30461:SF2">
    <property type="entry name" value="SERINE RECOMBINASE PINE-RELATED"/>
    <property type="match status" value="1"/>
</dbReference>
<dbReference type="Gene3D" id="3.90.1750.20">
    <property type="entry name" value="Putative Large Serine Recombinase, Chain B, Domain 2"/>
    <property type="match status" value="1"/>
</dbReference>
<gene>
    <name evidence="5" type="primary">34</name>
    <name evidence="5" type="ORF">SEA_DROOGSARMY_34</name>
</gene>
<keyword evidence="1" id="KW-0238">DNA-binding</keyword>
<dbReference type="EMBL" id="MT553337">
    <property type="protein sequence ID" value="QKO02430.1"/>
    <property type="molecule type" value="Genomic_DNA"/>
</dbReference>
<dbReference type="SUPFAM" id="SSF53041">
    <property type="entry name" value="Resolvase-like"/>
    <property type="match status" value="1"/>
</dbReference>
<evidence type="ECO:0000313" key="6">
    <source>
        <dbReference type="Proteomes" id="UP000509248"/>
    </source>
</evidence>
<accession>A0A6N0A614</accession>
<feature type="domain" description="Recombinase" evidence="4">
    <location>
        <begin position="157"/>
        <end position="285"/>
    </location>
</feature>
<evidence type="ECO:0000259" key="4">
    <source>
        <dbReference type="PROSITE" id="PS51737"/>
    </source>
</evidence>
<proteinExistence type="predicted"/>
<dbReference type="Pfam" id="PF07508">
    <property type="entry name" value="Recombinase"/>
    <property type="match status" value="1"/>
</dbReference>
<feature type="coiled-coil region" evidence="3">
    <location>
        <begin position="371"/>
        <end position="414"/>
    </location>
</feature>
<dbReference type="GO" id="GO:0000150">
    <property type="term" value="F:DNA strand exchange activity"/>
    <property type="evidence" value="ECO:0007669"/>
    <property type="project" value="InterPro"/>
</dbReference>
<evidence type="ECO:0000256" key="1">
    <source>
        <dbReference type="ARBA" id="ARBA00023125"/>
    </source>
</evidence>
<dbReference type="CDD" id="cd00338">
    <property type="entry name" value="Ser_Recombinase"/>
    <property type="match status" value="1"/>
</dbReference>
<dbReference type="InterPro" id="IPR036162">
    <property type="entry name" value="Resolvase-like_N_sf"/>
</dbReference>
<dbReference type="GO" id="GO:0003677">
    <property type="term" value="F:DNA binding"/>
    <property type="evidence" value="ECO:0007669"/>
    <property type="project" value="UniProtKB-KW"/>
</dbReference>
<dbReference type="GeneID" id="64871621"/>
<evidence type="ECO:0000256" key="3">
    <source>
        <dbReference type="SAM" id="Coils"/>
    </source>
</evidence>
<dbReference type="SMART" id="SM00857">
    <property type="entry name" value="Resolvase"/>
    <property type="match status" value="1"/>
</dbReference>
<keyword evidence="2" id="KW-0233">DNA recombination</keyword>
<evidence type="ECO:0000313" key="5">
    <source>
        <dbReference type="EMBL" id="QKO02430.1"/>
    </source>
</evidence>
<keyword evidence="3" id="KW-0175">Coiled coil</keyword>
<dbReference type="InterPro" id="IPR011109">
    <property type="entry name" value="DNA_bind_recombinase_dom"/>
</dbReference>
<keyword evidence="6" id="KW-1185">Reference proteome</keyword>
<dbReference type="Pfam" id="PF00239">
    <property type="entry name" value="Resolvase"/>
    <property type="match status" value="1"/>
</dbReference>
<dbReference type="PANTHER" id="PTHR30461">
    <property type="entry name" value="DNA-INVERTASE FROM LAMBDOID PROPHAGE"/>
    <property type="match status" value="1"/>
</dbReference>
<name>A0A6N0A614_9CAUD</name>
<dbReference type="InterPro" id="IPR006119">
    <property type="entry name" value="Resolv_N"/>
</dbReference>
<dbReference type="PROSITE" id="PS51737">
    <property type="entry name" value="RECOMBINASE_DNA_BIND"/>
    <property type="match status" value="1"/>
</dbReference>
<organism evidence="5 6">
    <name type="scientific">Mycobacterium phage DroogsArmy</name>
    <dbReference type="NCBI Taxonomy" id="2744011"/>
    <lineage>
        <taxon>Viruses</taxon>
        <taxon>Duplodnaviria</taxon>
        <taxon>Heunggongvirae</taxon>
        <taxon>Uroviricota</taxon>
        <taxon>Caudoviricetes</taxon>
        <taxon>Timshelvirus</taxon>
        <taxon>Timshelvirus droogsarmy</taxon>
    </lineage>
</organism>
<reference evidence="5 6" key="1">
    <citation type="submission" date="2020-06" db="EMBL/GenBank/DDBJ databases">
        <authorList>
            <person name="Fast K.M."/>
            <person name="Johnson K."/>
            <person name="Mayfield K.N."/>
            <person name="Stephens L.A."/>
            <person name="Reid T.H."/>
            <person name="Ryan E.D."/>
            <person name="Keener T.W."/>
            <person name="Sandel M.W."/>
            <person name="Garlena R.A."/>
            <person name="Russell D.A."/>
            <person name="Pope W.H."/>
            <person name="Jacobs-Sera D."/>
            <person name="Hatfull G.F."/>
        </authorList>
    </citation>
    <scope>NUCLEOTIDE SEQUENCE [LARGE SCALE GENOMIC DNA]</scope>
</reference>
<dbReference type="RefSeq" id="YP_010061988.1">
    <property type="nucleotide sequence ID" value="NC_054789.1"/>
</dbReference>
<protein>
    <submittedName>
        <fullName evidence="5">Serine integrase</fullName>
    </submittedName>
</protein>
<dbReference type="Proteomes" id="UP000509248">
    <property type="component" value="Segment"/>
</dbReference>
<dbReference type="InterPro" id="IPR050639">
    <property type="entry name" value="SSR_resolvase"/>
</dbReference>
<sequence>MRVLGRVRLSRFSDESTSVERQREIIAKWAADNDHTVVGYAEDVDVSRSVDPFDTPALGPWFTPEQRGEWDIVACWKLDRIATGSIYLNKVMAWCGEHEKSLVSVTENFDLGTWVGRLIANVIAGVAEGELEAIRERTQASRRKLVAVGRWTGGRPTYGYRAVEQDGGGWTLEPDPESSAILRRIVDRALAGESTLSIVRGLNDEGVLSPADYVRYRNGKPTLGAKWTTTATLDLMRSRTLLGQIVHNGAVVRDDSGKPVLGGPPLIDYDTFTRLQAALDARSRTQKVERVDASPLLGVAVCWECGSNLFHQRQMNRGKPYRYYKCPNKCSQAVKADDAEAVVEDMFLDKVGGHDELERVFIPGADHSTELREAQEAVDELTKVLGTMSSNTVRTAVLGQLEALDKRIQELESLPLTEARVELQPTGRLYRDAWGSLDSDGRRELLVKAGITARLKVEGRPVGGRAPGAFYFDLVVPEDLRERMSL</sequence>
<dbReference type="InterPro" id="IPR038109">
    <property type="entry name" value="DNA_bind_recomb_sf"/>
</dbReference>
<dbReference type="KEGG" id="vg:64871621"/>
<dbReference type="Gene3D" id="3.40.50.1390">
    <property type="entry name" value="Resolvase, N-terminal catalytic domain"/>
    <property type="match status" value="1"/>
</dbReference>